<evidence type="ECO:0000256" key="2">
    <source>
        <dbReference type="ARBA" id="ARBA00004459"/>
    </source>
</evidence>
<evidence type="ECO:0000256" key="4">
    <source>
        <dbReference type="ARBA" id="ARBA00023136"/>
    </source>
</evidence>
<comment type="function">
    <text evidence="1 8">The Vlp and Vsp proteins are antigenically distinct proteins, only one vlp or vsp gene is transcriptionally active at any one time. Switching between these genes is a mechanism of host immune response evasion.</text>
</comment>
<dbReference type="InterPro" id="IPR000680">
    <property type="entry name" value="Borrelia_lipo"/>
</dbReference>
<reference evidence="9" key="1">
    <citation type="submission" date="2013-04" db="EMBL/GenBank/DDBJ databases">
        <title>Comparative Genomics of Relapsing Fever Spirochetes.</title>
        <authorList>
            <person name="Schwan T.G."/>
            <person name="Raffel S.J."/>
            <person name="Porcella S.F."/>
            <person name="Martens C.A."/>
            <person name="Bruno D.P."/>
            <person name="Ricklefs S.M."/>
            <person name="Barbian K.B."/>
        </authorList>
    </citation>
    <scope>NUCLEOTIDE SEQUENCE</scope>
    <source>
        <strain evidence="9">Co53</strain>
        <plasmid evidence="9">unnamed</plasmid>
    </source>
</reference>
<dbReference type="AlphaFoldDB" id="W5T1Z8"/>
<geneLocation type="plasmid" evidence="9">
    <name>unnamed</name>
</geneLocation>
<dbReference type="RefSeq" id="WP_025408627.1">
    <property type="nucleotide sequence ID" value="NZ_CP005750.1"/>
</dbReference>
<evidence type="ECO:0000256" key="3">
    <source>
        <dbReference type="ARBA" id="ARBA00022729"/>
    </source>
</evidence>
<comment type="subcellular location">
    <subcellularLocation>
        <location evidence="2 8">Cell outer membrane</location>
        <topology evidence="2 8">Lipid-anchor</topology>
    </subcellularLocation>
</comment>
<evidence type="ECO:0000256" key="1">
    <source>
        <dbReference type="ARBA" id="ARBA00003932"/>
    </source>
</evidence>
<keyword evidence="4 8" id="KW-0472">Membrane</keyword>
<dbReference type="EMBL" id="CP005750">
    <property type="protein sequence ID" value="AHH11316.1"/>
    <property type="molecule type" value="Genomic_DNA"/>
</dbReference>
<keyword evidence="6 8" id="KW-0998">Cell outer membrane</keyword>
<dbReference type="OrthoDB" id="351099at2"/>
<organism evidence="9">
    <name type="scientific">Borrelia coriaceae ATCC 43381</name>
    <dbReference type="NCBI Taxonomy" id="1408429"/>
    <lineage>
        <taxon>Bacteria</taxon>
        <taxon>Pseudomonadati</taxon>
        <taxon>Spirochaetota</taxon>
        <taxon>Spirochaetia</taxon>
        <taxon>Spirochaetales</taxon>
        <taxon>Borreliaceae</taxon>
        <taxon>Borrelia</taxon>
    </lineage>
</organism>
<evidence type="ECO:0000256" key="7">
    <source>
        <dbReference type="ARBA" id="ARBA00023288"/>
    </source>
</evidence>
<keyword evidence="9" id="KW-0614">Plasmid</keyword>
<evidence type="ECO:0000256" key="8">
    <source>
        <dbReference type="RuleBase" id="RU363105"/>
    </source>
</evidence>
<evidence type="ECO:0000256" key="5">
    <source>
        <dbReference type="ARBA" id="ARBA00023139"/>
    </source>
</evidence>
<dbReference type="Pfam" id="PF00921">
    <property type="entry name" value="Lipoprotein_2"/>
    <property type="match status" value="1"/>
</dbReference>
<dbReference type="PROSITE" id="PS51257">
    <property type="entry name" value="PROKAR_LIPOPROTEIN"/>
    <property type="match status" value="1"/>
</dbReference>
<keyword evidence="7 8" id="KW-0449">Lipoprotein</keyword>
<name>W5T1Z8_9SPIR</name>
<gene>
    <name evidence="9" type="ORF">BCO_0114503</name>
</gene>
<evidence type="ECO:0000313" key="9">
    <source>
        <dbReference type="EMBL" id="AHH11316.1"/>
    </source>
</evidence>
<accession>W5T1Z8</accession>
<dbReference type="GO" id="GO:0009279">
    <property type="term" value="C:cell outer membrane"/>
    <property type="evidence" value="ECO:0007669"/>
    <property type="project" value="UniProtKB-SubCell"/>
</dbReference>
<keyword evidence="5 8" id="KW-0564">Palmitate</keyword>
<proteinExistence type="predicted"/>
<keyword evidence="3" id="KW-0732">Signal</keyword>
<evidence type="ECO:0000256" key="6">
    <source>
        <dbReference type="ARBA" id="ARBA00023237"/>
    </source>
</evidence>
<dbReference type="SUPFAM" id="SSF74748">
    <property type="entry name" value="Variable surface antigen VlsE"/>
    <property type="match status" value="1"/>
</dbReference>
<dbReference type="HOGENOM" id="CLU_054711_1_0_12"/>
<protein>
    <recommendedName>
        <fullName evidence="8">Variable large protein</fullName>
    </recommendedName>
</protein>
<sequence length="216" mass="23437">MKVNIKNIRIKSICAILFISLFLSCNSGVIEELEKKKSFADSLLNIGYRFQEIFTSFGNTIGDALGFSAVKFDDTRDKVGVHFDKVKKGLEDTKGKLDGLAKEISSTPNADTKGVETVKTVIQGSNDVFDKLIGALTKLADVAKSASSLKIGENDNGNSVIADEEDVNKLAEGVKTIIEVANKFGVEIKPGTPGNPVTNTNYRTNNKILKINFQCK</sequence>